<evidence type="ECO:0000256" key="1">
    <source>
        <dbReference type="ARBA" id="ARBA00005634"/>
    </source>
</evidence>
<organism evidence="5 6">
    <name type="scientific">Brettanomyces naardenensis</name>
    <name type="common">Yeast</name>
    <dbReference type="NCBI Taxonomy" id="13370"/>
    <lineage>
        <taxon>Eukaryota</taxon>
        <taxon>Fungi</taxon>
        <taxon>Dikarya</taxon>
        <taxon>Ascomycota</taxon>
        <taxon>Saccharomycotina</taxon>
        <taxon>Pichiomycetes</taxon>
        <taxon>Pichiales</taxon>
        <taxon>Pichiaceae</taxon>
        <taxon>Brettanomyces</taxon>
    </lineage>
</organism>
<dbReference type="EMBL" id="CAACVR010000056">
    <property type="protein sequence ID" value="VEU23872.1"/>
    <property type="molecule type" value="Genomic_DNA"/>
</dbReference>
<keyword evidence="3" id="KW-0812">Transmembrane</keyword>
<keyword evidence="3" id="KW-0472">Membrane</keyword>
<dbReference type="Gene3D" id="3.40.630.10">
    <property type="entry name" value="Zn peptidases"/>
    <property type="match status" value="1"/>
</dbReference>
<protein>
    <submittedName>
        <fullName evidence="5">DEKNAAC104841</fullName>
    </submittedName>
</protein>
<dbReference type="Gene3D" id="1.20.930.40">
    <property type="entry name" value="Transferrin receptor-like, dimerisation domain"/>
    <property type="match status" value="1"/>
</dbReference>
<comment type="similarity">
    <text evidence="1">Belongs to the peptidase M28 family. M28B subfamily.</text>
</comment>
<dbReference type="AlphaFoldDB" id="A0A448YSH4"/>
<dbReference type="GO" id="GO:0004180">
    <property type="term" value="F:carboxypeptidase activity"/>
    <property type="evidence" value="ECO:0007669"/>
    <property type="project" value="TreeGrafter"/>
</dbReference>
<feature type="compositionally biased region" description="Low complexity" evidence="2">
    <location>
        <begin position="16"/>
        <end position="26"/>
    </location>
</feature>
<evidence type="ECO:0000259" key="4">
    <source>
        <dbReference type="Pfam" id="PF04253"/>
    </source>
</evidence>
<dbReference type="PANTHER" id="PTHR10404:SF72">
    <property type="entry name" value="ZINC METALLOPROTEASE TRE2-RELATED"/>
    <property type="match status" value="1"/>
</dbReference>
<dbReference type="Gene3D" id="3.50.30.30">
    <property type="match status" value="1"/>
</dbReference>
<dbReference type="InterPro" id="IPR046450">
    <property type="entry name" value="PA_dom_sf"/>
</dbReference>
<dbReference type="STRING" id="13370.A0A448YSH4"/>
<evidence type="ECO:0000313" key="5">
    <source>
        <dbReference type="EMBL" id="VEU23872.1"/>
    </source>
</evidence>
<feature type="transmembrane region" description="Helical" evidence="3">
    <location>
        <begin position="124"/>
        <end position="143"/>
    </location>
</feature>
<sequence length="841" mass="94061">MPSDSKYVPIAKGPEQLSSQSLTSLQGGIQASSTQDTSNHLPEDPPPYEPGSFEEFEIEDPEIEGSSSHGLLGKAGEFARNINTRIFQPIHNALDPVYEGYHYLSGKVDSWISRVGNPLIIKRLLYVLFVAVIIYIISATGNYPGRSSYYGSFHDLESLAKSFDDKIDAHRLEENLEYLSSMPHMAGTAGDLSLARYIEQYIRKTNVEELRGLQFQAFTEYPSNKSHVTLIDANGETMHECHLVEEINDDIRDDGSDDISFRAFNPGSRSGNSRGKLVYANYGSRNDYTTLRSYGVELSEFIAIIKYGGDLPAYKKLQYAKANGASAVIFISDPGESSGYTIHSIQREPVAYPEFGTGNIMDPGAGSADQIPDYFDPEKLLGTSSAYPEIPSLPISWFDFIEIMKRVKSKGVRVADWDLQIDNQNVEIWTGAEGYQVEFSNEALRRPFKEMWNVMGRIEGTEQDGLAVVIGASRDAVCYGATEASGTAVLLELMSVFSEIQASLKWHPLRSIYFVSFSGSKYNQAGASNLAVRRSDFFKRDAFAYIDLSDAVAGSKLKFSGNPLLYSFVLDKLRETSDPIQNVSLADAWDKRYDYKIDPAQNYAPFVSHIGLPSLELKFEQDGDKNSVKDSCLDTFDRFKDSKVDPGMEYHKAITSVLAKILFELSDRAVIPFDVYSLVSMMNQDARDLDSYAQIKQRDSGRRLDFNKFEQALVKMKGLGREQQSFVSTWSEIVDSASGVEPNLLAVNRWDWNSKLSVLQKVLTSPNGVYNRPWQRNVIFGHQLDLPEEYDDAGHLRSFKSSSFPGVRDALSDGNWDEAQAQLDKVSDVLIQCTEIFRLGN</sequence>
<dbReference type="Proteomes" id="UP000290900">
    <property type="component" value="Unassembled WGS sequence"/>
</dbReference>
<dbReference type="InParanoid" id="A0A448YSH4"/>
<dbReference type="Pfam" id="PF04253">
    <property type="entry name" value="TFR_dimer"/>
    <property type="match status" value="1"/>
</dbReference>
<keyword evidence="6" id="KW-1185">Reference proteome</keyword>
<name>A0A448YSH4_BRENA</name>
<evidence type="ECO:0000256" key="2">
    <source>
        <dbReference type="SAM" id="MobiDB-lite"/>
    </source>
</evidence>
<proteinExistence type="inferred from homology"/>
<dbReference type="SUPFAM" id="SSF53187">
    <property type="entry name" value="Zn-dependent exopeptidases"/>
    <property type="match status" value="1"/>
</dbReference>
<dbReference type="FunFam" id="3.40.630.10:FF:000101">
    <property type="entry name" value="N-acetylated alpha-linked acidic dipeptidase like 1"/>
    <property type="match status" value="1"/>
</dbReference>
<keyword evidence="3" id="KW-1133">Transmembrane helix</keyword>
<dbReference type="OrthoDB" id="5841748at2759"/>
<dbReference type="PANTHER" id="PTHR10404">
    <property type="entry name" value="N-ACETYLATED-ALPHA-LINKED ACIDIC DIPEPTIDASE"/>
    <property type="match status" value="1"/>
</dbReference>
<dbReference type="InterPro" id="IPR039373">
    <property type="entry name" value="Peptidase_M28B"/>
</dbReference>
<gene>
    <name evidence="5" type="ORF">BRENAR_LOCUS4601</name>
</gene>
<feature type="region of interest" description="Disordered" evidence="2">
    <location>
        <begin position="1"/>
        <end position="53"/>
    </location>
</feature>
<evidence type="ECO:0000313" key="6">
    <source>
        <dbReference type="Proteomes" id="UP000290900"/>
    </source>
</evidence>
<feature type="compositionally biased region" description="Polar residues" evidence="2">
    <location>
        <begin position="27"/>
        <end position="40"/>
    </location>
</feature>
<accession>A0A448YSH4</accession>
<reference evidence="5 6" key="1">
    <citation type="submission" date="2018-12" db="EMBL/GenBank/DDBJ databases">
        <authorList>
            <person name="Tiukova I."/>
            <person name="Dainat J."/>
        </authorList>
    </citation>
    <scope>NUCLEOTIDE SEQUENCE [LARGE SCALE GENOMIC DNA]</scope>
</reference>
<feature type="domain" description="Transferrin receptor-like dimerisation" evidence="4">
    <location>
        <begin position="704"/>
        <end position="837"/>
    </location>
</feature>
<evidence type="ECO:0000256" key="3">
    <source>
        <dbReference type="SAM" id="Phobius"/>
    </source>
</evidence>
<dbReference type="SUPFAM" id="SSF52025">
    <property type="entry name" value="PA domain"/>
    <property type="match status" value="1"/>
</dbReference>
<dbReference type="FunCoup" id="A0A448YSH4">
    <property type="interactions" value="46"/>
</dbReference>
<dbReference type="InterPro" id="IPR036757">
    <property type="entry name" value="TFR-like_dimer_dom_sf"/>
</dbReference>
<dbReference type="SUPFAM" id="SSF47672">
    <property type="entry name" value="Transferrin receptor-like dimerisation domain"/>
    <property type="match status" value="1"/>
</dbReference>
<dbReference type="InterPro" id="IPR007365">
    <property type="entry name" value="TFR-like_dimer_dom"/>
</dbReference>